<dbReference type="Proteomes" id="UP000316225">
    <property type="component" value="Unassembled WGS sequence"/>
</dbReference>
<name>A0A562NXI3_9RHOB</name>
<dbReference type="AlphaFoldDB" id="A0A562NXI3"/>
<gene>
    <name evidence="2" type="ORF">IQ24_00586</name>
</gene>
<feature type="transmembrane region" description="Helical" evidence="1">
    <location>
        <begin position="6"/>
        <end position="26"/>
    </location>
</feature>
<dbReference type="OrthoDB" id="7632202at2"/>
<protein>
    <submittedName>
        <fullName evidence="2">Uncharacterized protein</fullName>
    </submittedName>
</protein>
<keyword evidence="1" id="KW-0812">Transmembrane</keyword>
<evidence type="ECO:0000313" key="3">
    <source>
        <dbReference type="Proteomes" id="UP000316225"/>
    </source>
</evidence>
<keyword evidence="3" id="KW-1185">Reference proteome</keyword>
<evidence type="ECO:0000256" key="1">
    <source>
        <dbReference type="SAM" id="Phobius"/>
    </source>
</evidence>
<evidence type="ECO:0000313" key="2">
    <source>
        <dbReference type="EMBL" id="TWI36803.1"/>
    </source>
</evidence>
<feature type="transmembrane region" description="Helical" evidence="1">
    <location>
        <begin position="67"/>
        <end position="90"/>
    </location>
</feature>
<sequence length="93" mass="10979">MMALIRLVAIIIAIEALFYVLLSIYIRSLRREALEKEWDHRHPEKSGASPERREFVRRSMVGFEKTLRARLIGWVMVLPVVAIVTIIFFVNYY</sequence>
<keyword evidence="1" id="KW-0472">Membrane</keyword>
<reference evidence="2 3" key="1">
    <citation type="journal article" date="2015" name="Stand. Genomic Sci.">
        <title>Genomic Encyclopedia of Bacterial and Archaeal Type Strains, Phase III: the genomes of soil and plant-associated and newly described type strains.</title>
        <authorList>
            <person name="Whitman W.B."/>
            <person name="Woyke T."/>
            <person name="Klenk H.P."/>
            <person name="Zhou Y."/>
            <person name="Lilburn T.G."/>
            <person name="Beck B.J."/>
            <person name="De Vos P."/>
            <person name="Vandamme P."/>
            <person name="Eisen J.A."/>
            <person name="Garrity G."/>
            <person name="Hugenholtz P."/>
            <person name="Kyrpides N.C."/>
        </authorList>
    </citation>
    <scope>NUCLEOTIDE SEQUENCE [LARGE SCALE GENOMIC DNA]</scope>
    <source>
        <strain evidence="2 3">CGMCC 1.5364</strain>
    </source>
</reference>
<dbReference type="EMBL" id="VLKU01000002">
    <property type="protein sequence ID" value="TWI36803.1"/>
    <property type="molecule type" value="Genomic_DNA"/>
</dbReference>
<organism evidence="2 3">
    <name type="scientific">Paracoccus sulfuroxidans</name>
    <dbReference type="NCBI Taxonomy" id="384678"/>
    <lineage>
        <taxon>Bacteria</taxon>
        <taxon>Pseudomonadati</taxon>
        <taxon>Pseudomonadota</taxon>
        <taxon>Alphaproteobacteria</taxon>
        <taxon>Rhodobacterales</taxon>
        <taxon>Paracoccaceae</taxon>
        <taxon>Paracoccus</taxon>
    </lineage>
</organism>
<keyword evidence="1" id="KW-1133">Transmembrane helix</keyword>
<comment type="caution">
    <text evidence="2">The sequence shown here is derived from an EMBL/GenBank/DDBJ whole genome shotgun (WGS) entry which is preliminary data.</text>
</comment>
<accession>A0A562NXI3</accession>
<dbReference type="RefSeq" id="WP_145396252.1">
    <property type="nucleotide sequence ID" value="NZ_VLKU01000002.1"/>
</dbReference>
<proteinExistence type="predicted"/>